<accession>A0ABU6YT33</accession>
<name>A0ABU6YT33_9FABA</name>
<evidence type="ECO:0000256" key="1">
    <source>
        <dbReference type="SAM" id="MobiDB-lite"/>
    </source>
</evidence>
<protein>
    <submittedName>
        <fullName evidence="2">Uncharacterized protein</fullName>
    </submittedName>
</protein>
<organism evidence="2 3">
    <name type="scientific">Stylosanthes scabra</name>
    <dbReference type="NCBI Taxonomy" id="79078"/>
    <lineage>
        <taxon>Eukaryota</taxon>
        <taxon>Viridiplantae</taxon>
        <taxon>Streptophyta</taxon>
        <taxon>Embryophyta</taxon>
        <taxon>Tracheophyta</taxon>
        <taxon>Spermatophyta</taxon>
        <taxon>Magnoliopsida</taxon>
        <taxon>eudicotyledons</taxon>
        <taxon>Gunneridae</taxon>
        <taxon>Pentapetalae</taxon>
        <taxon>rosids</taxon>
        <taxon>fabids</taxon>
        <taxon>Fabales</taxon>
        <taxon>Fabaceae</taxon>
        <taxon>Papilionoideae</taxon>
        <taxon>50 kb inversion clade</taxon>
        <taxon>dalbergioids sensu lato</taxon>
        <taxon>Dalbergieae</taxon>
        <taxon>Pterocarpus clade</taxon>
        <taxon>Stylosanthes</taxon>
    </lineage>
</organism>
<keyword evidence="3" id="KW-1185">Reference proteome</keyword>
<evidence type="ECO:0000313" key="3">
    <source>
        <dbReference type="Proteomes" id="UP001341840"/>
    </source>
</evidence>
<reference evidence="2 3" key="1">
    <citation type="journal article" date="2023" name="Plants (Basel)">
        <title>Bridging the Gap: Combining Genomics and Transcriptomics Approaches to Understand Stylosanthes scabra, an Orphan Legume from the Brazilian Caatinga.</title>
        <authorList>
            <person name="Ferreira-Neto J.R.C."/>
            <person name="da Silva M.D."/>
            <person name="Binneck E."/>
            <person name="de Melo N.F."/>
            <person name="da Silva R.H."/>
            <person name="de Melo A.L.T.M."/>
            <person name="Pandolfi V."/>
            <person name="Bustamante F.O."/>
            <person name="Brasileiro-Vidal A.C."/>
            <person name="Benko-Iseppon A.M."/>
        </authorList>
    </citation>
    <scope>NUCLEOTIDE SEQUENCE [LARGE SCALE GENOMIC DNA]</scope>
    <source>
        <tissue evidence="2">Leaves</tissue>
    </source>
</reference>
<comment type="caution">
    <text evidence="2">The sequence shown here is derived from an EMBL/GenBank/DDBJ whole genome shotgun (WGS) entry which is preliminary data.</text>
</comment>
<feature type="region of interest" description="Disordered" evidence="1">
    <location>
        <begin position="34"/>
        <end position="64"/>
    </location>
</feature>
<dbReference type="Proteomes" id="UP001341840">
    <property type="component" value="Unassembled WGS sequence"/>
</dbReference>
<evidence type="ECO:0000313" key="2">
    <source>
        <dbReference type="EMBL" id="MED6213527.1"/>
    </source>
</evidence>
<dbReference type="EMBL" id="JASCZI010243722">
    <property type="protein sequence ID" value="MED6213527.1"/>
    <property type="molecule type" value="Genomic_DNA"/>
</dbReference>
<gene>
    <name evidence="2" type="ORF">PIB30_094237</name>
</gene>
<sequence>MDMVSSTYPPFGYGIQSASYRRLPGPVNRLESLYPYSYPRGPQRTPTFSAGTARHSHPQNDHRSRCVISRKVVARIDVLSNTVFLRSVHSHPFLCRQITCSQAATK</sequence>
<proteinExistence type="predicted"/>